<keyword evidence="4 7" id="KW-0369">Histidine metabolism</keyword>
<dbReference type="Pfam" id="PF01979">
    <property type="entry name" value="Amidohydro_1"/>
    <property type="match status" value="1"/>
</dbReference>
<keyword evidence="5 7" id="KW-0862">Zinc</keyword>
<comment type="caution">
    <text evidence="9">The sequence shown here is derived from an EMBL/GenBank/DDBJ whole genome shotgun (WGS) entry which is preliminary data.</text>
</comment>
<feature type="binding site" evidence="7">
    <location>
        <position position="251"/>
    </location>
    <ligand>
        <name>Zn(2+)</name>
        <dbReference type="ChEBI" id="CHEBI:29105"/>
    </ligand>
</feature>
<dbReference type="GO" id="GO:0005506">
    <property type="term" value="F:iron ion binding"/>
    <property type="evidence" value="ECO:0007669"/>
    <property type="project" value="UniProtKB-UniRule"/>
</dbReference>
<keyword evidence="6 7" id="KW-0408">Iron</keyword>
<sequence length="429" mass="46419">MTARQLFDTLITNIGQLLTMEGKGPAKGEQMKKLSVLNHAAVGVKDGKIAFVGSAKQAEQLQAERVIDADGRLVTPGLVDPHTHLVFGGSREQEMTLKQQGVPYLEILKRGGGILSTVAATRNASEEELVQKAKLHLDRMLSYGMTTVEAKSGYGLDRQTELKQLRVVKRLKEEHPIDLVSTFLGAHAIPPEYQHDPEQFLAEMLELLDVVKAEQLAEFVDIFCETGVFTVEQSRAFLQAAQAKGFAVKIHADEIDPLGGTELAVELGAASGDHLVGASEAGIRKLAQSNTIAVLLPGTSFYLGKEAYAKARSMIDAGAAVALSTDFNPGSSPTENLQLIMSIAALNLKMTPEEIWHAVTVNAAYAIHRGEEAGRIAIGRKADLVIWDASNYAYVPYHYGVNHVHMVLKAGRVVAERSRGDVIATTYAD</sequence>
<dbReference type="PANTHER" id="PTHR42752">
    <property type="entry name" value="IMIDAZOLONEPROPIONASE"/>
    <property type="match status" value="1"/>
</dbReference>
<dbReference type="CDD" id="cd01296">
    <property type="entry name" value="Imidazolone-5PH"/>
    <property type="match status" value="1"/>
</dbReference>
<dbReference type="InterPro" id="IPR006680">
    <property type="entry name" value="Amidohydro-rel"/>
</dbReference>
<dbReference type="PANTHER" id="PTHR42752:SF1">
    <property type="entry name" value="IMIDAZOLONEPROPIONASE-RELATED"/>
    <property type="match status" value="1"/>
</dbReference>
<feature type="binding site" evidence="7">
    <location>
        <position position="331"/>
    </location>
    <ligand>
        <name>4-imidazolone-5-propanoate</name>
        <dbReference type="ChEBI" id="CHEBI:77893"/>
    </ligand>
</feature>
<evidence type="ECO:0000313" key="9">
    <source>
        <dbReference type="EMBL" id="MED5053196.1"/>
    </source>
</evidence>
<dbReference type="EC" id="3.5.2.7" evidence="1 7"/>
<dbReference type="GO" id="GO:0019556">
    <property type="term" value="P:L-histidine catabolic process to glutamate and formamide"/>
    <property type="evidence" value="ECO:0007669"/>
    <property type="project" value="UniProtKB-UniRule"/>
</dbReference>
<dbReference type="GO" id="GO:0008270">
    <property type="term" value="F:zinc ion binding"/>
    <property type="evidence" value="ECO:0007669"/>
    <property type="project" value="UniProtKB-UniRule"/>
</dbReference>
<feature type="binding site" evidence="7">
    <location>
        <position position="326"/>
    </location>
    <ligand>
        <name>Zn(2+)</name>
        <dbReference type="ChEBI" id="CHEBI:29105"/>
    </ligand>
</feature>
<name>A0ABD5J0S6_9BACL</name>
<evidence type="ECO:0000256" key="1">
    <source>
        <dbReference type="ARBA" id="ARBA00012864"/>
    </source>
</evidence>
<feature type="binding site" evidence="7">
    <location>
        <position position="251"/>
    </location>
    <ligand>
        <name>Fe(3+)</name>
        <dbReference type="ChEBI" id="CHEBI:29034"/>
    </ligand>
</feature>
<keyword evidence="7" id="KW-0963">Cytoplasm</keyword>
<feature type="binding site" evidence="7">
    <location>
        <position position="84"/>
    </location>
    <ligand>
        <name>Fe(3+)</name>
        <dbReference type="ChEBI" id="CHEBI:29034"/>
    </ligand>
</feature>
<comment type="similarity">
    <text evidence="7">Belongs to the metallo-dependent hydrolases superfamily. HutI family.</text>
</comment>
<dbReference type="GO" id="GO:0050480">
    <property type="term" value="F:imidazolonepropionase activity"/>
    <property type="evidence" value="ECO:0007669"/>
    <property type="project" value="UniProtKB-UniRule"/>
</dbReference>
<evidence type="ECO:0000256" key="3">
    <source>
        <dbReference type="ARBA" id="ARBA00022801"/>
    </source>
</evidence>
<comment type="cofactor">
    <cofactor evidence="7">
        <name>Zn(2+)</name>
        <dbReference type="ChEBI" id="CHEBI:29105"/>
    </cofactor>
    <cofactor evidence="7">
        <name>Fe(3+)</name>
        <dbReference type="ChEBI" id="CHEBI:29034"/>
    </cofactor>
    <text evidence="7">Binds 1 zinc or iron ion per subunit.</text>
</comment>
<dbReference type="Proteomes" id="UP001339962">
    <property type="component" value="Unassembled WGS sequence"/>
</dbReference>
<organism evidence="9 10">
    <name type="scientific">Anoxybacteroides rupiense</name>
    <dbReference type="NCBI Taxonomy" id="311460"/>
    <lineage>
        <taxon>Bacteria</taxon>
        <taxon>Bacillati</taxon>
        <taxon>Bacillota</taxon>
        <taxon>Bacilli</taxon>
        <taxon>Bacillales</taxon>
        <taxon>Anoxybacillaceae</taxon>
        <taxon>Anoxybacteroides</taxon>
    </lineage>
</organism>
<accession>A0ABD5J0S6</accession>
<dbReference type="InterPro" id="IPR005920">
    <property type="entry name" value="HutI"/>
</dbReference>
<feature type="binding site" evidence="7">
    <location>
        <position position="82"/>
    </location>
    <ligand>
        <name>Fe(3+)</name>
        <dbReference type="ChEBI" id="CHEBI:29034"/>
    </ligand>
</feature>
<feature type="binding site" evidence="7">
    <location>
        <position position="330"/>
    </location>
    <ligand>
        <name>N-formimidoyl-L-glutamate</name>
        <dbReference type="ChEBI" id="CHEBI:58928"/>
    </ligand>
</feature>
<dbReference type="Gene3D" id="2.30.40.10">
    <property type="entry name" value="Urease, subunit C, domain 1"/>
    <property type="match status" value="1"/>
</dbReference>
<dbReference type="InterPro" id="IPR011059">
    <property type="entry name" value="Metal-dep_hydrolase_composite"/>
</dbReference>
<feature type="binding site" evidence="7">
    <location>
        <position position="187"/>
    </location>
    <ligand>
        <name>4-imidazolone-5-propanoate</name>
        <dbReference type="ChEBI" id="CHEBI:77893"/>
    </ligand>
</feature>
<feature type="binding site" evidence="7">
    <location>
        <position position="154"/>
    </location>
    <ligand>
        <name>N-formimidoyl-L-glutamate</name>
        <dbReference type="ChEBI" id="CHEBI:58928"/>
    </ligand>
</feature>
<evidence type="ECO:0000256" key="6">
    <source>
        <dbReference type="ARBA" id="ARBA00023004"/>
    </source>
</evidence>
<dbReference type="FunFam" id="3.20.20.140:FF:000007">
    <property type="entry name" value="Imidazolonepropionase"/>
    <property type="match status" value="1"/>
</dbReference>
<dbReference type="InterPro" id="IPR032466">
    <property type="entry name" value="Metal_Hydrolase"/>
</dbReference>
<dbReference type="NCBIfam" id="TIGR01224">
    <property type="entry name" value="hutI"/>
    <property type="match status" value="1"/>
</dbReference>
<dbReference type="GO" id="GO:0005737">
    <property type="term" value="C:cytoplasm"/>
    <property type="evidence" value="ECO:0007669"/>
    <property type="project" value="UniProtKB-SubCell"/>
</dbReference>
<feature type="binding site" evidence="7">
    <location>
        <position position="84"/>
    </location>
    <ligand>
        <name>Zn(2+)</name>
        <dbReference type="ChEBI" id="CHEBI:29105"/>
    </ligand>
</feature>
<feature type="binding site" evidence="7">
    <location>
        <position position="91"/>
    </location>
    <ligand>
        <name>4-imidazolone-5-propanoate</name>
        <dbReference type="ChEBI" id="CHEBI:77893"/>
    </ligand>
</feature>
<proteinExistence type="inferred from homology"/>
<evidence type="ECO:0000256" key="2">
    <source>
        <dbReference type="ARBA" id="ARBA00022723"/>
    </source>
</evidence>
<evidence type="ECO:0000313" key="10">
    <source>
        <dbReference type="Proteomes" id="UP001339962"/>
    </source>
</evidence>
<feature type="binding site" evidence="7">
    <location>
        <position position="82"/>
    </location>
    <ligand>
        <name>Zn(2+)</name>
        <dbReference type="ChEBI" id="CHEBI:29105"/>
    </ligand>
</feature>
<dbReference type="HAMAP" id="MF_00372">
    <property type="entry name" value="HutI"/>
    <property type="match status" value="1"/>
</dbReference>
<comment type="subcellular location">
    <subcellularLocation>
        <location evidence="7">Cytoplasm</location>
    </subcellularLocation>
</comment>
<dbReference type="EMBL" id="JARTLI010000039">
    <property type="protein sequence ID" value="MED5053196.1"/>
    <property type="molecule type" value="Genomic_DNA"/>
</dbReference>
<dbReference type="AlphaFoldDB" id="A0ABD5J0S6"/>
<comment type="function">
    <text evidence="7">Catalyzes the hydrolytic cleavage of the carbon-nitrogen bond in imidazolone-5-propanoate to yield N-formimidoyl-L-glutamate. It is the third step in the universal histidine degradation pathway.</text>
</comment>
<gene>
    <name evidence="7 9" type="primary">hutI</name>
    <name evidence="9" type="ORF">P9850_15455</name>
</gene>
<reference evidence="9 10" key="1">
    <citation type="submission" date="2023-03" db="EMBL/GenBank/DDBJ databases">
        <title>Bacillus Genome Sequencing.</title>
        <authorList>
            <person name="Dunlap C."/>
        </authorList>
    </citation>
    <scope>NUCLEOTIDE SEQUENCE [LARGE SCALE GENOMIC DNA]</scope>
    <source>
        <strain evidence="9 10">NRS-38</strain>
    </source>
</reference>
<feature type="binding site" evidence="7">
    <location>
        <position position="328"/>
    </location>
    <ligand>
        <name>N-formimidoyl-L-glutamate</name>
        <dbReference type="ChEBI" id="CHEBI:58928"/>
    </ligand>
</feature>
<protein>
    <recommendedName>
        <fullName evidence="1 7">Imidazolonepropionase</fullName>
        <ecNumber evidence="1 7">3.5.2.7</ecNumber>
    </recommendedName>
    <alternativeName>
        <fullName evidence="7">Imidazolone-5-propionate hydrolase</fullName>
    </alternativeName>
</protein>
<feature type="binding site" evidence="7">
    <location>
        <position position="154"/>
    </location>
    <ligand>
        <name>4-imidazolone-5-propanoate</name>
        <dbReference type="ChEBI" id="CHEBI:77893"/>
    </ligand>
</feature>
<comment type="catalytic activity">
    <reaction evidence="7">
        <text>4-imidazolone-5-propanoate + H2O = N-formimidoyl-L-glutamate</text>
        <dbReference type="Rhea" id="RHEA:23660"/>
        <dbReference type="ChEBI" id="CHEBI:15377"/>
        <dbReference type="ChEBI" id="CHEBI:58928"/>
        <dbReference type="ChEBI" id="CHEBI:77893"/>
        <dbReference type="EC" id="3.5.2.7"/>
    </reaction>
</comment>
<dbReference type="SUPFAM" id="SSF51556">
    <property type="entry name" value="Metallo-dependent hydrolases"/>
    <property type="match status" value="1"/>
</dbReference>
<comment type="pathway">
    <text evidence="7">Amino-acid degradation; L-histidine degradation into L-glutamate; N-formimidoyl-L-glutamate from L-histidine: step 3/3.</text>
</comment>
<feature type="domain" description="Amidohydrolase-related" evidence="8">
    <location>
        <begin position="73"/>
        <end position="414"/>
    </location>
</feature>
<evidence type="ECO:0000259" key="8">
    <source>
        <dbReference type="Pfam" id="PF01979"/>
    </source>
</evidence>
<keyword evidence="3 7" id="KW-0378">Hydrolase</keyword>
<keyword evidence="2 7" id="KW-0479">Metal-binding</keyword>
<feature type="binding site" evidence="7">
    <location>
        <position position="326"/>
    </location>
    <ligand>
        <name>Fe(3+)</name>
        <dbReference type="ChEBI" id="CHEBI:29034"/>
    </ligand>
</feature>
<evidence type="ECO:0000256" key="4">
    <source>
        <dbReference type="ARBA" id="ARBA00022808"/>
    </source>
</evidence>
<evidence type="ECO:0000256" key="7">
    <source>
        <dbReference type="HAMAP-Rule" id="MF_00372"/>
    </source>
</evidence>
<feature type="binding site" evidence="7">
    <location>
        <position position="254"/>
    </location>
    <ligand>
        <name>4-imidazolone-5-propanoate</name>
        <dbReference type="ChEBI" id="CHEBI:77893"/>
    </ligand>
</feature>
<evidence type="ECO:0000256" key="5">
    <source>
        <dbReference type="ARBA" id="ARBA00022833"/>
    </source>
</evidence>
<dbReference type="Gene3D" id="3.20.20.140">
    <property type="entry name" value="Metal-dependent hydrolases"/>
    <property type="match status" value="1"/>
</dbReference>
<dbReference type="SUPFAM" id="SSF51338">
    <property type="entry name" value="Composite domain of metallo-dependent hydrolases"/>
    <property type="match status" value="1"/>
</dbReference>
<dbReference type="RefSeq" id="WP_080859738.1">
    <property type="nucleotide sequence ID" value="NZ_JACIDF010000005.1"/>
</dbReference>